<keyword evidence="8" id="KW-0479">Metal-binding</keyword>
<keyword evidence="8" id="KW-0249">Electron transport</keyword>
<evidence type="ECO:0000256" key="1">
    <source>
        <dbReference type="ARBA" id="ARBA00004141"/>
    </source>
</evidence>
<proteinExistence type="inferred from homology"/>
<dbReference type="GO" id="GO:0016679">
    <property type="term" value="F:oxidoreductase activity, acting on diphenols and related substances as donors"/>
    <property type="evidence" value="ECO:0007669"/>
    <property type="project" value="TreeGrafter"/>
</dbReference>
<accession>A0A266Q7H6</accession>
<reference evidence="11" key="1">
    <citation type="submission" date="2017-05" db="EMBL/GenBank/DDBJ databases">
        <authorList>
            <person name="Barney B.M."/>
        </authorList>
    </citation>
    <scope>NUCLEOTIDE SEQUENCE [LARGE SCALE GENOMIC DNA]</scope>
    <source>
        <strain evidence="11">PSBB022</strain>
    </source>
</reference>
<keyword evidence="4 8" id="KW-0812">Transmembrane</keyword>
<comment type="cofactor">
    <cofactor evidence="8">
        <name>FMN</name>
        <dbReference type="ChEBI" id="CHEBI:58210"/>
    </cofactor>
    <text evidence="8">Binds 1 FMN per subunit.</text>
</comment>
<evidence type="ECO:0000313" key="10">
    <source>
        <dbReference type="EMBL" id="OZY85795.1"/>
    </source>
</evidence>
<dbReference type="PANTHER" id="PTHR36964:SF1">
    <property type="entry name" value="PROTEIN-METHIONINE-SULFOXIDE REDUCTASE HEME-BINDING SUBUNIT MSRQ"/>
    <property type="match status" value="1"/>
</dbReference>
<dbReference type="PANTHER" id="PTHR36964">
    <property type="entry name" value="PROTEIN-METHIONINE-SULFOXIDE REDUCTASE HEME-BINDING SUBUNIT MSRQ"/>
    <property type="match status" value="1"/>
</dbReference>
<feature type="transmembrane region" description="Helical" evidence="8">
    <location>
        <begin position="172"/>
        <end position="192"/>
    </location>
</feature>
<dbReference type="GO" id="GO:0030091">
    <property type="term" value="P:protein repair"/>
    <property type="evidence" value="ECO:0007669"/>
    <property type="project" value="UniProtKB-UniRule"/>
</dbReference>
<evidence type="ECO:0000313" key="11">
    <source>
        <dbReference type="Proteomes" id="UP000216101"/>
    </source>
</evidence>
<dbReference type="STRING" id="1209072.GCA_000766945_00431"/>
<sequence>MSVLWRRIVIFLLSLIPAVFITYKTFANQLGADPAKTIVLFTGEWAIYFLFITLAVTPLRRLINFKGCHFRWLQAHRRMLGLFTLFYAVLHVLAFLVFILGLDFSRFAKELVERPYILVTIPAVILLIALGVTSTQAMMRRLGKHWLGLHKSIYVIAVLAWLHVFMQVRSSYVDAVLFGVITAFLLGIRCYWFGRKYIASRSHQ</sequence>
<dbReference type="InterPro" id="IPR022837">
    <property type="entry name" value="MsrQ-like"/>
</dbReference>
<comment type="cofactor">
    <cofactor evidence="8">
        <name>heme b</name>
        <dbReference type="ChEBI" id="CHEBI:60344"/>
    </cofactor>
    <text evidence="8">Binds 1 heme b (iron(II)-protoporphyrin IX) group per subunit.</text>
</comment>
<keyword evidence="3 8" id="KW-0349">Heme</keyword>
<keyword evidence="5 8" id="KW-1133">Transmembrane helix</keyword>
<evidence type="ECO:0000256" key="5">
    <source>
        <dbReference type="ARBA" id="ARBA00022989"/>
    </source>
</evidence>
<keyword evidence="2 8" id="KW-0813">Transport</keyword>
<organism evidence="10 11">
    <name type="scientific">Cellvibrio mixtus</name>
    <dbReference type="NCBI Taxonomy" id="39650"/>
    <lineage>
        <taxon>Bacteria</taxon>
        <taxon>Pseudomonadati</taxon>
        <taxon>Pseudomonadota</taxon>
        <taxon>Gammaproteobacteria</taxon>
        <taxon>Cellvibrionales</taxon>
        <taxon>Cellvibrionaceae</taxon>
        <taxon>Cellvibrio</taxon>
    </lineage>
</organism>
<gene>
    <name evidence="8" type="primary">msrQ</name>
    <name evidence="10" type="ORF">CBP51_01745</name>
</gene>
<feature type="transmembrane region" description="Helical" evidence="8">
    <location>
        <begin position="37"/>
        <end position="59"/>
    </location>
</feature>
<dbReference type="GO" id="GO:0010181">
    <property type="term" value="F:FMN binding"/>
    <property type="evidence" value="ECO:0007669"/>
    <property type="project" value="UniProtKB-UniRule"/>
</dbReference>
<dbReference type="AlphaFoldDB" id="A0A266Q7H6"/>
<feature type="transmembrane region" description="Helical" evidence="8">
    <location>
        <begin position="114"/>
        <end position="134"/>
    </location>
</feature>
<keyword evidence="6 8" id="KW-0408">Iron</keyword>
<protein>
    <recommendedName>
        <fullName evidence="8">Protein-methionine-sulfoxide reductase heme-binding subunit MsrQ</fullName>
    </recommendedName>
    <alternativeName>
        <fullName evidence="8">Flavocytochrome MsrQ</fullName>
    </alternativeName>
</protein>
<keyword evidence="8" id="KW-0285">Flavoprotein</keyword>
<evidence type="ECO:0000256" key="2">
    <source>
        <dbReference type="ARBA" id="ARBA00022448"/>
    </source>
</evidence>
<feature type="domain" description="Ferric oxidoreductase" evidence="9">
    <location>
        <begin position="42"/>
        <end position="160"/>
    </location>
</feature>
<dbReference type="GO" id="GO:0046872">
    <property type="term" value="F:metal ion binding"/>
    <property type="evidence" value="ECO:0007669"/>
    <property type="project" value="UniProtKB-KW"/>
</dbReference>
<feature type="transmembrane region" description="Helical" evidence="8">
    <location>
        <begin position="146"/>
        <end position="166"/>
    </location>
</feature>
<evidence type="ECO:0000259" key="9">
    <source>
        <dbReference type="Pfam" id="PF01794"/>
    </source>
</evidence>
<evidence type="ECO:0000256" key="3">
    <source>
        <dbReference type="ARBA" id="ARBA00022617"/>
    </source>
</evidence>
<dbReference type="GO" id="GO:0005886">
    <property type="term" value="C:plasma membrane"/>
    <property type="evidence" value="ECO:0007669"/>
    <property type="project" value="UniProtKB-SubCell"/>
</dbReference>
<dbReference type="EMBL" id="NHNI01000001">
    <property type="protein sequence ID" value="OZY85795.1"/>
    <property type="molecule type" value="Genomic_DNA"/>
</dbReference>
<dbReference type="GO" id="GO:0009055">
    <property type="term" value="F:electron transfer activity"/>
    <property type="evidence" value="ECO:0007669"/>
    <property type="project" value="UniProtKB-UniRule"/>
</dbReference>
<comment type="caution">
    <text evidence="8">Lacks conserved residue(s) required for the propagation of feature annotation.</text>
</comment>
<evidence type="ECO:0000256" key="7">
    <source>
        <dbReference type="ARBA" id="ARBA00023136"/>
    </source>
</evidence>
<comment type="similarity">
    <text evidence="8">Belongs to the MsrQ family.</text>
</comment>
<comment type="function">
    <text evidence="8">Part of the MsrPQ system that repairs oxidized periplasmic proteins containing methionine sulfoxide residues (Met-O), using respiratory chain electrons. Thus protects these proteins from oxidative-stress damage caused by reactive species of oxygen and chlorine generated by the host defense mechanisms. MsrPQ is essential for the maintenance of envelope integrity under bleach stress, rescuing a wide series of structurally unrelated periplasmic proteins from methionine oxidation. MsrQ provides electrons for reduction to the reductase catalytic subunit MsrP, using the quinone pool of the respiratory chain.</text>
</comment>
<comment type="caution">
    <text evidence="10">The sequence shown here is derived from an EMBL/GenBank/DDBJ whole genome shotgun (WGS) entry which is preliminary data.</text>
</comment>
<dbReference type="HAMAP" id="MF_01207">
    <property type="entry name" value="MsrQ"/>
    <property type="match status" value="1"/>
</dbReference>
<dbReference type="InterPro" id="IPR013130">
    <property type="entry name" value="Fe3_Rdtase_TM_dom"/>
</dbReference>
<keyword evidence="8" id="KW-1003">Cell membrane</keyword>
<keyword evidence="7 8" id="KW-0472">Membrane</keyword>
<dbReference type="GO" id="GO:0020037">
    <property type="term" value="F:heme binding"/>
    <property type="evidence" value="ECO:0007669"/>
    <property type="project" value="UniProtKB-UniRule"/>
</dbReference>
<evidence type="ECO:0000256" key="4">
    <source>
        <dbReference type="ARBA" id="ARBA00022692"/>
    </source>
</evidence>
<comment type="subunit">
    <text evidence="8">Heterodimer of a catalytic subunit (MsrP) and a heme-binding subunit (MsrQ).</text>
</comment>
<dbReference type="Proteomes" id="UP000216101">
    <property type="component" value="Unassembled WGS sequence"/>
</dbReference>
<dbReference type="RefSeq" id="WP_094983628.1">
    <property type="nucleotide sequence ID" value="NZ_NHNI01000001.1"/>
</dbReference>
<keyword evidence="8" id="KW-0288">FMN</keyword>
<name>A0A266Q7H6_9GAMM</name>
<evidence type="ECO:0000256" key="8">
    <source>
        <dbReference type="HAMAP-Rule" id="MF_01207"/>
    </source>
</evidence>
<dbReference type="Pfam" id="PF01794">
    <property type="entry name" value="Ferric_reduct"/>
    <property type="match status" value="1"/>
</dbReference>
<keyword evidence="11" id="KW-1185">Reference proteome</keyword>
<feature type="transmembrane region" description="Helical" evidence="8">
    <location>
        <begin position="80"/>
        <end position="102"/>
    </location>
</feature>
<evidence type="ECO:0000256" key="6">
    <source>
        <dbReference type="ARBA" id="ARBA00023004"/>
    </source>
</evidence>
<comment type="subcellular location">
    <subcellularLocation>
        <location evidence="8">Cell membrane</location>
        <topology evidence="8">Multi-pass membrane protein</topology>
    </subcellularLocation>
    <subcellularLocation>
        <location evidence="1">Membrane</location>
        <topology evidence="1">Multi-pass membrane protein</topology>
    </subcellularLocation>
</comment>